<evidence type="ECO:0000313" key="4">
    <source>
        <dbReference type="EMBL" id="CDT78741.1"/>
    </source>
</evidence>
<sequence length="253" mass="29312">MEFTREPFILDDDLCLALVDKRISYLMENELKLRNIEIIKTIECKELYESIKYHPDICICNLGKGDTIVAPNVYNQYKELLSRYKFNIIKGEANLLNRYPYDIPYNIAIVGDYAIHNFKYTDKAILDYIENNKLKKINIEQGYSKCSICIVDRTSIITSDKGIWKSMKNTEIECLLIEKGHINLFEMNYGFIGGCTGLISKDKLAFCGDVKKHPDYERIKSFVESKNKEIVTLSCENLLDIGSIVPLMTRKER</sequence>
<evidence type="ECO:0000313" key="3">
    <source>
        <dbReference type="EMBL" id="CDS83863.1"/>
    </source>
</evidence>
<name>A0A069A6I9_CLODI</name>
<gene>
    <name evidence="4" type="ORF">BN1095_780003</name>
    <name evidence="2" type="ORF">BN1096_230003</name>
    <name evidence="3" type="ORF">BN1097_220003</name>
</gene>
<accession>A0A069A6I9</accession>
<dbReference type="AlphaFoldDB" id="A0A069A6I9"/>
<evidence type="ECO:0000313" key="2">
    <source>
        <dbReference type="EMBL" id="CDS83756.1"/>
    </source>
</evidence>
<dbReference type="EMBL" id="LK933493">
    <property type="protein sequence ID" value="CDT78741.1"/>
    <property type="molecule type" value="Genomic_DNA"/>
</dbReference>
<evidence type="ECO:0000259" key="1">
    <source>
        <dbReference type="Pfam" id="PF21778"/>
    </source>
</evidence>
<dbReference type="EMBL" id="LK932473">
    <property type="protein sequence ID" value="CDS83756.1"/>
    <property type="molecule type" value="Genomic_DNA"/>
</dbReference>
<feature type="domain" description="DUF6873" evidence="1">
    <location>
        <begin position="18"/>
        <end position="245"/>
    </location>
</feature>
<dbReference type="InterPro" id="IPR049238">
    <property type="entry name" value="DUF6873"/>
</dbReference>
<reference evidence="2" key="1">
    <citation type="submission" date="2014-07" db="EMBL/GenBank/DDBJ databases">
        <authorList>
            <person name="Monot Marc"/>
        </authorList>
    </citation>
    <scope>NUCLEOTIDE SEQUENCE</scope>
    <source>
        <strain evidence="4">7032989</strain>
        <strain evidence="3">7032994</strain>
    </source>
</reference>
<proteinExistence type="predicted"/>
<dbReference type="Pfam" id="PF21778">
    <property type="entry name" value="DUF6873"/>
    <property type="match status" value="1"/>
</dbReference>
<organism evidence="2">
    <name type="scientific">Clostridioides difficile</name>
    <name type="common">Peptoclostridium difficile</name>
    <dbReference type="NCBI Taxonomy" id="1496"/>
    <lineage>
        <taxon>Bacteria</taxon>
        <taxon>Bacillati</taxon>
        <taxon>Bacillota</taxon>
        <taxon>Clostridia</taxon>
        <taxon>Peptostreptococcales</taxon>
        <taxon>Peptostreptococcaceae</taxon>
        <taxon>Clostridioides</taxon>
    </lineage>
</organism>
<dbReference type="EMBL" id="LK932357">
    <property type="protein sequence ID" value="CDS83863.1"/>
    <property type="molecule type" value="Genomic_DNA"/>
</dbReference>
<protein>
    <recommendedName>
        <fullName evidence="1">DUF6873 domain-containing protein</fullName>
    </recommendedName>
</protein>
<dbReference type="RefSeq" id="WP_109273851.1">
    <property type="nucleotide sequence ID" value="NZ_CAADAM010000015.1"/>
</dbReference>